<sequence>MHNTSATGMKSALLSGATVSLSGAVLAGAFSLFTEGAHTPSLYAYQIDRIPETLAIIPLVDAAIGTLLLFRKTRIWAALICTLDQGGGIVKRLAEGKSIESDLGIFALAAGIAVLAWFVEHCAEQVNFKVNVTRVGYSNTV</sequence>
<gene>
    <name evidence="2" type="ORF">PDIGIT_LOCUS14115</name>
</gene>
<keyword evidence="3" id="KW-1185">Reference proteome</keyword>
<dbReference type="Proteomes" id="UP001152607">
    <property type="component" value="Unassembled WGS sequence"/>
</dbReference>
<keyword evidence="1" id="KW-0812">Transmembrane</keyword>
<keyword evidence="1" id="KW-0472">Membrane</keyword>
<proteinExistence type="predicted"/>
<accession>A0A9W4USA7</accession>
<comment type="caution">
    <text evidence="2">The sequence shown here is derived from an EMBL/GenBank/DDBJ whole genome shotgun (WGS) entry which is preliminary data.</text>
</comment>
<evidence type="ECO:0000313" key="3">
    <source>
        <dbReference type="Proteomes" id="UP001152607"/>
    </source>
</evidence>
<reference evidence="2" key="1">
    <citation type="submission" date="2023-01" db="EMBL/GenBank/DDBJ databases">
        <authorList>
            <person name="Van Ghelder C."/>
            <person name="Rancurel C."/>
        </authorList>
    </citation>
    <scope>NUCLEOTIDE SEQUENCE</scope>
    <source>
        <strain evidence="2">CNCM I-4278</strain>
    </source>
</reference>
<dbReference type="AlphaFoldDB" id="A0A9W4USA7"/>
<protein>
    <submittedName>
        <fullName evidence="2">Uncharacterized protein</fullName>
    </submittedName>
</protein>
<keyword evidence="1" id="KW-1133">Transmembrane helix</keyword>
<organism evidence="2 3">
    <name type="scientific">Periconia digitata</name>
    <dbReference type="NCBI Taxonomy" id="1303443"/>
    <lineage>
        <taxon>Eukaryota</taxon>
        <taxon>Fungi</taxon>
        <taxon>Dikarya</taxon>
        <taxon>Ascomycota</taxon>
        <taxon>Pezizomycotina</taxon>
        <taxon>Dothideomycetes</taxon>
        <taxon>Pleosporomycetidae</taxon>
        <taxon>Pleosporales</taxon>
        <taxon>Massarineae</taxon>
        <taxon>Periconiaceae</taxon>
        <taxon>Periconia</taxon>
    </lineage>
</organism>
<feature type="transmembrane region" description="Helical" evidence="1">
    <location>
        <begin position="53"/>
        <end position="70"/>
    </location>
</feature>
<evidence type="ECO:0000256" key="1">
    <source>
        <dbReference type="SAM" id="Phobius"/>
    </source>
</evidence>
<dbReference type="EMBL" id="CAOQHR010000011">
    <property type="protein sequence ID" value="CAI6340929.1"/>
    <property type="molecule type" value="Genomic_DNA"/>
</dbReference>
<feature type="transmembrane region" description="Helical" evidence="1">
    <location>
        <begin position="12"/>
        <end position="33"/>
    </location>
</feature>
<evidence type="ECO:0000313" key="2">
    <source>
        <dbReference type="EMBL" id="CAI6340929.1"/>
    </source>
</evidence>
<name>A0A9W4USA7_9PLEO</name>
<dbReference type="OrthoDB" id="2991872at2759"/>